<dbReference type="EMBL" id="MWMI01000005">
    <property type="protein sequence ID" value="RIB35152.1"/>
    <property type="molecule type" value="Genomic_DNA"/>
</dbReference>
<gene>
    <name evidence="2" type="ORF">BXU00_03055</name>
</gene>
<organism evidence="2 3">
    <name type="scientific">Candidatus Nanoclepta minutus</name>
    <dbReference type="NCBI Taxonomy" id="1940235"/>
    <lineage>
        <taxon>Archaea</taxon>
        <taxon>Nanobdellota</taxon>
        <taxon>Candidatus Nanoclepta</taxon>
    </lineage>
</organism>
<evidence type="ECO:0000256" key="1">
    <source>
        <dbReference type="SAM" id="Phobius"/>
    </source>
</evidence>
<sequence length="263" mass="29861">MRGKRSIEQTIFLMFALIVFIIVAVVVLQMFLRGTSSVEKFGKQVSLEEAIRSCENYAVSNIIAYCTSIFTVDMNNDGRYSSVAYSRKGNLMVCESSLFCWSLVDNILGDRCMLELCRYYIYSAGLTPEEATLKTFGYYTKGGDSRYLDMDDTEQFKNTVLDFESYKSKREGEKGYIFIGPNCATDEIVNSVLRDIGRRIFPLLNHTYNSYSFGILYDGSKGYLYINKTYIRDDIQSSIASLYGKDIDRVPEAVPLCAILAFS</sequence>
<dbReference type="AlphaFoldDB" id="A0A397WMK7"/>
<comment type="caution">
    <text evidence="2">The sequence shown here is derived from an EMBL/GenBank/DDBJ whole genome shotgun (WGS) entry which is preliminary data.</text>
</comment>
<dbReference type="Proteomes" id="UP000266622">
    <property type="component" value="Unassembled WGS sequence"/>
</dbReference>
<proteinExistence type="predicted"/>
<accession>A0A397WMK7</accession>
<name>A0A397WMK7_9ARCH</name>
<reference evidence="2 3" key="1">
    <citation type="journal article" date="2018" name="Syst. Appl. Microbiol.">
        <title>A new symbiotic nanoarchaeote (Candidatus Nanoclepta minutus) and its host (Zestosphaera tikiterensis gen. nov., sp. nov.) from a New Zealand hot spring.</title>
        <authorList>
            <person name="St John E."/>
            <person name="Liu Y."/>
            <person name="Podar M."/>
            <person name="Stott M.B."/>
            <person name="Meneghin J."/>
            <person name="Chen Z."/>
            <person name="Lagutin K."/>
            <person name="Mitchell K."/>
            <person name="Reysenbach A.L."/>
        </authorList>
    </citation>
    <scope>NUCLEOTIDE SEQUENCE [LARGE SCALE GENOMIC DNA]</scope>
    <source>
        <strain evidence="2">NZ3</strain>
    </source>
</reference>
<evidence type="ECO:0000313" key="2">
    <source>
        <dbReference type="EMBL" id="RIB35152.1"/>
    </source>
</evidence>
<feature type="transmembrane region" description="Helical" evidence="1">
    <location>
        <begin position="12"/>
        <end position="32"/>
    </location>
</feature>
<protein>
    <submittedName>
        <fullName evidence="2">Uncharacterized protein</fullName>
    </submittedName>
</protein>
<keyword evidence="1" id="KW-0472">Membrane</keyword>
<keyword evidence="1" id="KW-0812">Transmembrane</keyword>
<evidence type="ECO:0000313" key="3">
    <source>
        <dbReference type="Proteomes" id="UP000266622"/>
    </source>
</evidence>
<keyword evidence="1" id="KW-1133">Transmembrane helix</keyword>